<dbReference type="PANTHER" id="PTHR15725">
    <property type="entry name" value="ZN-FINGER, C-X8-C-X5-C-X3-H TYPE-CONTAINING"/>
    <property type="match status" value="1"/>
</dbReference>
<protein>
    <recommendedName>
        <fullName evidence="3">C3H1-type domain-containing protein</fullName>
    </recommendedName>
</protein>
<proteinExistence type="predicted"/>
<dbReference type="GO" id="GO:0008270">
    <property type="term" value="F:zinc ion binding"/>
    <property type="evidence" value="ECO:0007669"/>
    <property type="project" value="UniProtKB-KW"/>
</dbReference>
<feature type="compositionally biased region" description="Polar residues" evidence="2">
    <location>
        <begin position="207"/>
        <end position="224"/>
    </location>
</feature>
<dbReference type="GeneTree" id="ENSGT00920000149095"/>
<evidence type="ECO:0000313" key="4">
    <source>
        <dbReference type="Ensembl" id="ENSOTSP00005139108.1"/>
    </source>
</evidence>
<keyword evidence="1" id="KW-0863">Zinc-finger</keyword>
<keyword evidence="1" id="KW-0479">Metal-binding</keyword>
<dbReference type="PANTHER" id="PTHR15725:SF14">
    <property type="entry name" value="ZINC FINGER CCCH DOMAIN-CONTAINING PROTEIN 11A"/>
    <property type="match status" value="1"/>
</dbReference>
<feature type="region of interest" description="Disordered" evidence="2">
    <location>
        <begin position="148"/>
        <end position="238"/>
    </location>
</feature>
<dbReference type="AlphaFoldDB" id="A0AAZ3RDQ3"/>
<evidence type="ECO:0000259" key="3">
    <source>
        <dbReference type="PROSITE" id="PS50103"/>
    </source>
</evidence>
<dbReference type="PROSITE" id="PS50103">
    <property type="entry name" value="ZF_C3H1"/>
    <property type="match status" value="1"/>
</dbReference>
<feature type="compositionally biased region" description="Basic and acidic residues" evidence="2">
    <location>
        <begin position="191"/>
        <end position="206"/>
    </location>
</feature>
<feature type="domain" description="C3H1-type" evidence="3">
    <location>
        <begin position="8"/>
        <end position="29"/>
    </location>
</feature>
<reference evidence="4" key="3">
    <citation type="submission" date="2025-09" db="UniProtKB">
        <authorList>
            <consortium name="Ensembl"/>
        </authorList>
    </citation>
    <scope>IDENTIFICATION</scope>
</reference>
<reference evidence="5" key="1">
    <citation type="journal article" date="2018" name="PLoS ONE">
        <title>Chinook salmon (Oncorhynchus tshawytscha) genome and transcriptome.</title>
        <authorList>
            <person name="Christensen K.A."/>
            <person name="Leong J.S."/>
            <person name="Sakhrani D."/>
            <person name="Biagi C.A."/>
            <person name="Minkley D.R."/>
            <person name="Withler R.E."/>
            <person name="Rondeau E.B."/>
            <person name="Koop B.F."/>
            <person name="Devlin R.H."/>
        </authorList>
    </citation>
    <scope>NUCLEOTIDE SEQUENCE [LARGE SCALE GENOMIC DNA]</scope>
</reference>
<name>A0AAZ3RDQ3_ONCTS</name>
<evidence type="ECO:0000256" key="2">
    <source>
        <dbReference type="SAM" id="MobiDB-lite"/>
    </source>
</evidence>
<dbReference type="InterPro" id="IPR000571">
    <property type="entry name" value="Znf_CCCH"/>
</dbReference>
<feature type="zinc finger region" description="C3H1-type" evidence="1">
    <location>
        <begin position="8"/>
        <end position="29"/>
    </location>
</feature>
<accession>A0AAZ3RDQ3</accession>
<dbReference type="Proteomes" id="UP000694402">
    <property type="component" value="Unassembled WGS sequence"/>
</dbReference>
<dbReference type="InterPro" id="IPR041686">
    <property type="entry name" value="Znf-CCCH_3"/>
</dbReference>
<dbReference type="Pfam" id="PF15663">
    <property type="entry name" value="zf-CCCH_3"/>
    <property type="match status" value="1"/>
</dbReference>
<reference evidence="4" key="2">
    <citation type="submission" date="2025-08" db="UniProtKB">
        <authorList>
            <consortium name="Ensembl"/>
        </authorList>
    </citation>
    <scope>IDENTIFICATION</scope>
</reference>
<keyword evidence="1" id="KW-0862">Zinc</keyword>
<sequence>MTNHGDGCYFFFKTTCAKGDSCPFRHCEAAKGSNFVCSLWQERRCSQQVSMFCHMQIKEIACYFETQPAGCQKPHCAFHHDKPHFIEGQYIPPNKNLALKEKEEPHENPVPLVSVPFPRPANPQLRGVIKTETQVNVPRPTNLPVVINRADDVEDEDAQRYSTKLQLKDTQLKDNPAQRYPAQRYPAQKLQHKDTQLKDTQLKDTQLKATAQRSPAQRYPAQSYSSKIPSSKIPSTKLQLKDTQLKDTQLKDTQHKYTQLKGTMDQPFKVI</sequence>
<keyword evidence="5" id="KW-1185">Reference proteome</keyword>
<feature type="compositionally biased region" description="Low complexity" evidence="2">
    <location>
        <begin position="225"/>
        <end position="235"/>
    </location>
</feature>
<organism evidence="4 5">
    <name type="scientific">Oncorhynchus tshawytscha</name>
    <name type="common">Chinook salmon</name>
    <name type="synonym">Salmo tshawytscha</name>
    <dbReference type="NCBI Taxonomy" id="74940"/>
    <lineage>
        <taxon>Eukaryota</taxon>
        <taxon>Metazoa</taxon>
        <taxon>Chordata</taxon>
        <taxon>Craniata</taxon>
        <taxon>Vertebrata</taxon>
        <taxon>Euteleostomi</taxon>
        <taxon>Actinopterygii</taxon>
        <taxon>Neopterygii</taxon>
        <taxon>Teleostei</taxon>
        <taxon>Protacanthopterygii</taxon>
        <taxon>Salmoniformes</taxon>
        <taxon>Salmonidae</taxon>
        <taxon>Salmoninae</taxon>
        <taxon>Oncorhynchus</taxon>
    </lineage>
</organism>
<evidence type="ECO:0000256" key="1">
    <source>
        <dbReference type="PROSITE-ProRule" id="PRU00723"/>
    </source>
</evidence>
<evidence type="ECO:0000313" key="5">
    <source>
        <dbReference type="Proteomes" id="UP000694402"/>
    </source>
</evidence>
<dbReference type="GO" id="GO:0016973">
    <property type="term" value="P:poly(A)+ mRNA export from nucleus"/>
    <property type="evidence" value="ECO:0007669"/>
    <property type="project" value="TreeGrafter"/>
</dbReference>
<dbReference type="Ensembl" id="ENSOTST00005183204.1">
    <property type="protein sequence ID" value="ENSOTSP00005139108.1"/>
    <property type="gene ID" value="ENSOTSG00005054879.1"/>
</dbReference>